<dbReference type="AlphaFoldDB" id="A0AAE5LSR9"/>
<keyword evidence="1" id="KW-0472">Membrane</keyword>
<protein>
    <submittedName>
        <fullName evidence="2">Membrane protein</fullName>
    </submittedName>
</protein>
<gene>
    <name evidence="2" type="ORF">BCD95_005710</name>
</gene>
<accession>A0AAE5LSR9</accession>
<sequence length="118" mass="13860">MGIIDKYKEQRAKDKEEFFEKLEEAKEYTKESFSKEHMNERFEANKARLQSSEMKEISSTQYTTHMKLMMIGIVFLVIGFIFPPIFIIALGCFAGGLVCMAVNWKRINSEHKNRKQIK</sequence>
<organism evidence="2 3">
    <name type="scientific">Clostridium beijerinckii</name>
    <name type="common">Clostridium MP</name>
    <dbReference type="NCBI Taxonomy" id="1520"/>
    <lineage>
        <taxon>Bacteria</taxon>
        <taxon>Bacillati</taxon>
        <taxon>Bacillota</taxon>
        <taxon>Clostridia</taxon>
        <taxon>Eubacteriales</taxon>
        <taxon>Clostridiaceae</taxon>
        <taxon>Clostridium</taxon>
    </lineage>
</organism>
<reference evidence="2" key="1">
    <citation type="submission" date="2020-06" db="EMBL/GenBank/DDBJ databases">
        <title>Genomic insights into acetone-butanol-ethanol (ABE) fermentation by sequencing solventogenic clostridia strains.</title>
        <authorList>
            <person name="Brown S."/>
        </authorList>
    </citation>
    <scope>NUCLEOTIDE SEQUENCE</scope>
    <source>
        <strain evidence="2">DJ123</strain>
    </source>
</reference>
<proteinExistence type="predicted"/>
<dbReference type="EMBL" id="JABTDW010000001">
    <property type="protein sequence ID" value="NSB17451.1"/>
    <property type="molecule type" value="Genomic_DNA"/>
</dbReference>
<name>A0AAE5LSR9_CLOBE</name>
<evidence type="ECO:0000256" key="1">
    <source>
        <dbReference type="SAM" id="Phobius"/>
    </source>
</evidence>
<evidence type="ECO:0000313" key="2">
    <source>
        <dbReference type="EMBL" id="NSB17451.1"/>
    </source>
</evidence>
<evidence type="ECO:0000313" key="3">
    <source>
        <dbReference type="Proteomes" id="UP000822184"/>
    </source>
</evidence>
<feature type="transmembrane region" description="Helical" evidence="1">
    <location>
        <begin position="71"/>
        <end position="104"/>
    </location>
</feature>
<dbReference type="RefSeq" id="WP_077855448.1">
    <property type="nucleotide sequence ID" value="NZ_JABTDW010000001.1"/>
</dbReference>
<keyword evidence="1" id="KW-1133">Transmembrane helix</keyword>
<keyword evidence="1" id="KW-0812">Transmembrane</keyword>
<comment type="caution">
    <text evidence="2">The sequence shown here is derived from an EMBL/GenBank/DDBJ whole genome shotgun (WGS) entry which is preliminary data.</text>
</comment>
<dbReference type="Proteomes" id="UP000822184">
    <property type="component" value="Unassembled WGS sequence"/>
</dbReference>